<dbReference type="EMBL" id="LESJ01000005">
    <property type="protein sequence ID" value="RBT68458.1"/>
    <property type="molecule type" value="Genomic_DNA"/>
</dbReference>
<proteinExistence type="predicted"/>
<accession>A0AB37IAL5</accession>
<dbReference type="Proteomes" id="UP000253498">
    <property type="component" value="Unassembled WGS sequence"/>
</dbReference>
<sequence>MASDYLGLQLSYYIEEENKLPSSSSVNNINVENYFPFEQTNTYNKEDSFVTLVSVNIKEYLDMEKRERKNVSIPKWADKLGKELKINFSETLTHAILKKAEEVKNN</sequence>
<evidence type="ECO:0000313" key="1">
    <source>
        <dbReference type="EMBL" id="RBT68458.1"/>
    </source>
</evidence>
<comment type="caution">
    <text evidence="1">The sequence shown here is derived from an EMBL/GenBank/DDBJ whole genome shotgun (WGS) entry which is preliminary data.</text>
</comment>
<dbReference type="AlphaFoldDB" id="A0AB37IAL5"/>
<dbReference type="RefSeq" id="WP_113821139.1">
    <property type="nucleotide sequence ID" value="NZ_CP055232.1"/>
</dbReference>
<organism evidence="1 2">
    <name type="scientific">Enterococcus hirae</name>
    <dbReference type="NCBI Taxonomy" id="1354"/>
    <lineage>
        <taxon>Bacteria</taxon>
        <taxon>Bacillati</taxon>
        <taxon>Bacillota</taxon>
        <taxon>Bacilli</taxon>
        <taxon>Lactobacillales</taxon>
        <taxon>Enterococcaceae</taxon>
        <taxon>Enterococcus</taxon>
    </lineage>
</organism>
<gene>
    <name evidence="1" type="ORF">EB03_01592</name>
</gene>
<protein>
    <submittedName>
        <fullName evidence="1">Uncharacterized protein</fullName>
    </submittedName>
</protein>
<reference evidence="1 2" key="1">
    <citation type="submission" date="2015-06" db="EMBL/GenBank/DDBJ databases">
        <title>The Genome Sequence of Enterococcus hirae 88EA1.</title>
        <authorList>
            <consortium name="The Broad Institute Genomics Platform"/>
            <consortium name="The Broad Institute Genome Sequencing Center for Infectious Disease"/>
            <person name="Earl A.M."/>
            <person name="Van Tyne D."/>
            <person name="Lebreton F."/>
            <person name="Saavedra J.T."/>
            <person name="Gilmore M.S."/>
            <person name="Manson McGuire A."/>
            <person name="Clock S."/>
            <person name="Crupain M."/>
            <person name="Rangan U."/>
            <person name="Young S."/>
            <person name="Abouelleil A."/>
            <person name="Cao P."/>
            <person name="Chapman S.B."/>
            <person name="Griggs A."/>
            <person name="Priest M."/>
            <person name="Shea T."/>
            <person name="Wortman J."/>
            <person name="Nusbaum C."/>
            <person name="Birren B."/>
        </authorList>
    </citation>
    <scope>NUCLEOTIDE SEQUENCE [LARGE SCALE GENOMIC DNA]</scope>
    <source>
        <strain evidence="1 2">88EA1</strain>
    </source>
</reference>
<evidence type="ECO:0000313" key="2">
    <source>
        <dbReference type="Proteomes" id="UP000253498"/>
    </source>
</evidence>
<name>A0AB37IAL5_ENTHR</name>